<sequence length="72" mass="7319">MVADLWRPLALLIFGFGSARFGATHVDKSGVPRGFLRTTAGTLGMDPGWTSSGTSAIPAASACTLPLVSAIA</sequence>
<name>A0A2M4DR48_ANODA</name>
<dbReference type="AlphaFoldDB" id="A0A2M4DR48"/>
<evidence type="ECO:0000313" key="2">
    <source>
        <dbReference type="EMBL" id="MBW80035.1"/>
    </source>
</evidence>
<evidence type="ECO:0000256" key="1">
    <source>
        <dbReference type="SAM" id="SignalP"/>
    </source>
</evidence>
<feature type="signal peptide" evidence="1">
    <location>
        <begin position="1"/>
        <end position="19"/>
    </location>
</feature>
<dbReference type="EMBL" id="GGFL01015857">
    <property type="protein sequence ID" value="MBW80035.1"/>
    <property type="molecule type" value="Transcribed_RNA"/>
</dbReference>
<keyword evidence="1" id="KW-0732">Signal</keyword>
<protein>
    <submittedName>
        <fullName evidence="2">Putative secreted protein</fullName>
    </submittedName>
</protein>
<reference evidence="2" key="1">
    <citation type="submission" date="2018-01" db="EMBL/GenBank/DDBJ databases">
        <title>An insight into the sialome of Amazonian anophelines.</title>
        <authorList>
            <person name="Ribeiro J.M."/>
            <person name="Scarpassa V."/>
            <person name="Calvo E."/>
        </authorList>
    </citation>
    <scope>NUCLEOTIDE SEQUENCE</scope>
</reference>
<proteinExistence type="predicted"/>
<organism evidence="2">
    <name type="scientific">Anopheles darlingi</name>
    <name type="common">Mosquito</name>
    <dbReference type="NCBI Taxonomy" id="43151"/>
    <lineage>
        <taxon>Eukaryota</taxon>
        <taxon>Metazoa</taxon>
        <taxon>Ecdysozoa</taxon>
        <taxon>Arthropoda</taxon>
        <taxon>Hexapoda</taxon>
        <taxon>Insecta</taxon>
        <taxon>Pterygota</taxon>
        <taxon>Neoptera</taxon>
        <taxon>Endopterygota</taxon>
        <taxon>Diptera</taxon>
        <taxon>Nematocera</taxon>
        <taxon>Culicoidea</taxon>
        <taxon>Culicidae</taxon>
        <taxon>Anophelinae</taxon>
        <taxon>Anopheles</taxon>
    </lineage>
</organism>
<feature type="chain" id="PRO_5014701743" evidence="1">
    <location>
        <begin position="20"/>
        <end position="72"/>
    </location>
</feature>
<accession>A0A2M4DR48</accession>